<dbReference type="AlphaFoldDB" id="A0A413RUY8"/>
<dbReference type="InterPro" id="IPR029058">
    <property type="entry name" value="AB_hydrolase_fold"/>
</dbReference>
<dbReference type="Proteomes" id="UP000284598">
    <property type="component" value="Unassembled WGS sequence"/>
</dbReference>
<evidence type="ECO:0000313" key="3">
    <source>
        <dbReference type="Proteomes" id="UP000284598"/>
    </source>
</evidence>
<dbReference type="Gene3D" id="3.40.50.1820">
    <property type="entry name" value="alpha/beta hydrolase"/>
    <property type="match status" value="1"/>
</dbReference>
<dbReference type="PANTHER" id="PTHR11614">
    <property type="entry name" value="PHOSPHOLIPASE-RELATED"/>
    <property type="match status" value="1"/>
</dbReference>
<proteinExistence type="predicted"/>
<evidence type="ECO:0000313" key="2">
    <source>
        <dbReference type="EMBL" id="RHA52161.1"/>
    </source>
</evidence>
<dbReference type="RefSeq" id="WP_118025813.1">
    <property type="nucleotide sequence ID" value="NZ_JANGEU010000004.1"/>
</dbReference>
<dbReference type="Pfam" id="PF12146">
    <property type="entry name" value="Hydrolase_4"/>
    <property type="match status" value="1"/>
</dbReference>
<feature type="domain" description="Serine aminopeptidase S33" evidence="1">
    <location>
        <begin position="14"/>
        <end position="276"/>
    </location>
</feature>
<keyword evidence="2" id="KW-0378">Hydrolase</keyword>
<dbReference type="SUPFAM" id="SSF53474">
    <property type="entry name" value="alpha/beta-Hydrolases"/>
    <property type="match status" value="1"/>
</dbReference>
<gene>
    <name evidence="2" type="ORF">DW929_11600</name>
</gene>
<reference evidence="2 3" key="1">
    <citation type="submission" date="2018-08" db="EMBL/GenBank/DDBJ databases">
        <title>A genome reference for cultivated species of the human gut microbiota.</title>
        <authorList>
            <person name="Zou Y."/>
            <person name="Xue W."/>
            <person name="Luo G."/>
        </authorList>
    </citation>
    <scope>NUCLEOTIDE SEQUENCE [LARGE SCALE GENOMIC DNA]</scope>
    <source>
        <strain evidence="2 3">AM43-2</strain>
    </source>
</reference>
<dbReference type="GO" id="GO:0016787">
    <property type="term" value="F:hydrolase activity"/>
    <property type="evidence" value="ECO:0007669"/>
    <property type="project" value="UniProtKB-KW"/>
</dbReference>
<dbReference type="EMBL" id="QSFO01000018">
    <property type="protein sequence ID" value="RHA52161.1"/>
    <property type="molecule type" value="Genomic_DNA"/>
</dbReference>
<evidence type="ECO:0000259" key="1">
    <source>
        <dbReference type="Pfam" id="PF12146"/>
    </source>
</evidence>
<name>A0A413RUY8_9FIRM</name>
<organism evidence="2 3">
    <name type="scientific">Eubacterium ventriosum</name>
    <dbReference type="NCBI Taxonomy" id="39496"/>
    <lineage>
        <taxon>Bacteria</taxon>
        <taxon>Bacillati</taxon>
        <taxon>Bacillota</taxon>
        <taxon>Clostridia</taxon>
        <taxon>Eubacteriales</taxon>
        <taxon>Eubacteriaceae</taxon>
        <taxon>Eubacterium</taxon>
    </lineage>
</organism>
<accession>A0A413RUY8</accession>
<dbReference type="InterPro" id="IPR022742">
    <property type="entry name" value="Hydrolase_4"/>
</dbReference>
<protein>
    <submittedName>
        <fullName evidence="2">Alpha/beta fold hydrolase</fullName>
    </submittedName>
</protein>
<comment type="caution">
    <text evidence="2">The sequence shown here is derived from an EMBL/GenBank/DDBJ whole genome shotgun (WGS) entry which is preliminary data.</text>
</comment>
<dbReference type="InterPro" id="IPR051044">
    <property type="entry name" value="MAG_DAG_Lipase"/>
</dbReference>
<sequence>MRPHTITYPPDGVEPIGVIEFVHGMCETRNRYAAPMEHFSRHGYICAIADMRGHGENILTNDDLGYFGEEGYKGLVNDVQEYTMYLKREFPNLPFILLGHSMGSLVVRTYLKKYSQEVDAVILSGSPSENSLAAAGKFLAKFLAFFRGWHYRSPFIENMVNGPFEKPFLKEGIVNSWLSTDKFIVEEYNKDPLCGVPFTLNGYYCLFSLMEQVYSKLGWTNKNKQLPVMFMSGGDDPCRKSDKDFKKAVTHFKHCGFPNTFSKLYPGMRHELFNELNNEEVYYDILKFLEIKVGIEPLEVDED</sequence>